<dbReference type="Gene3D" id="3.40.50.10490">
    <property type="entry name" value="Glucose-6-phosphate isomerase like protein, domain 1"/>
    <property type="match status" value="1"/>
</dbReference>
<dbReference type="Proteomes" id="UP000188388">
    <property type="component" value="Unassembled WGS sequence"/>
</dbReference>
<dbReference type="InterPro" id="IPR050099">
    <property type="entry name" value="SIS_GmhA/DiaA_subfam"/>
</dbReference>
<dbReference type="GO" id="GO:0016853">
    <property type="term" value="F:isomerase activity"/>
    <property type="evidence" value="ECO:0007669"/>
    <property type="project" value="UniProtKB-KW"/>
</dbReference>
<dbReference type="SUPFAM" id="SSF53697">
    <property type="entry name" value="SIS domain"/>
    <property type="match status" value="1"/>
</dbReference>
<protein>
    <submittedName>
        <fullName evidence="2">Phosphoheptose isomerase GmhA</fullName>
        <ecNumber evidence="2">5.3.1.28</ecNumber>
    </submittedName>
</protein>
<dbReference type="InterPro" id="IPR046348">
    <property type="entry name" value="SIS_dom_sf"/>
</dbReference>
<dbReference type="InterPro" id="IPR001347">
    <property type="entry name" value="SIS_dom"/>
</dbReference>
<accession>A0A1R3V0X4</accession>
<dbReference type="EMBL" id="FTPD01000005">
    <property type="protein sequence ID" value="SIT53546.1"/>
    <property type="molecule type" value="Genomic_DNA"/>
</dbReference>
<proteinExistence type="predicted"/>
<evidence type="ECO:0000259" key="1">
    <source>
        <dbReference type="PROSITE" id="PS51464"/>
    </source>
</evidence>
<dbReference type="PANTHER" id="PTHR30390">
    <property type="entry name" value="SEDOHEPTULOSE 7-PHOSPHATE ISOMERASE / DNAA INITIATOR-ASSOCIATING FACTOR FOR REPLICATION INITIATION"/>
    <property type="match status" value="1"/>
</dbReference>
<dbReference type="InterPro" id="IPR035461">
    <property type="entry name" value="GmhA/DiaA"/>
</dbReference>
<dbReference type="GO" id="GO:0097367">
    <property type="term" value="F:carbohydrate derivative binding"/>
    <property type="evidence" value="ECO:0007669"/>
    <property type="project" value="InterPro"/>
</dbReference>
<dbReference type="PROSITE" id="PS51464">
    <property type="entry name" value="SIS"/>
    <property type="match status" value="1"/>
</dbReference>
<gene>
    <name evidence="2" type="primary">gmhA</name>
    <name evidence="2" type="ORF">BQ8794_130030</name>
</gene>
<keyword evidence="3" id="KW-1185">Reference proteome</keyword>
<dbReference type="PANTHER" id="PTHR30390:SF8">
    <property type="entry name" value="SUGAR ISOMERASE (SIS)"/>
    <property type="match status" value="1"/>
</dbReference>
<evidence type="ECO:0000313" key="2">
    <source>
        <dbReference type="EMBL" id="SIT53546.1"/>
    </source>
</evidence>
<dbReference type="GO" id="GO:1901135">
    <property type="term" value="P:carbohydrate derivative metabolic process"/>
    <property type="evidence" value="ECO:0007669"/>
    <property type="project" value="InterPro"/>
</dbReference>
<dbReference type="AlphaFoldDB" id="A0A1R3V0X4"/>
<keyword evidence="2" id="KW-0413">Isomerase</keyword>
<dbReference type="EC" id="5.3.1.28" evidence="2"/>
<evidence type="ECO:0000313" key="3">
    <source>
        <dbReference type="Proteomes" id="UP000188388"/>
    </source>
</evidence>
<sequence length="205" mass="22214">MLQMFADDALWLQPKEFTQDYLASLCIALSQIDTDAVQEAIQMLRAVRDAGGTVFVAGNGGSAATASHWVNDLGKATKRSGRQPIRVMGLTDNVSWMTALGNDEGYERIFAGQMENFAKPGDVLIVISASGNSLNLVRAVELARERKVATIGIVGFDGGTLKELVDQPVWVRSEKGTYELVEDAHAAICHAITRYLVADRPECGQ</sequence>
<reference evidence="3" key="1">
    <citation type="submission" date="2017-01" db="EMBL/GenBank/DDBJ databases">
        <authorList>
            <person name="Brunel B."/>
        </authorList>
    </citation>
    <scope>NUCLEOTIDE SEQUENCE [LARGE SCALE GENOMIC DNA]</scope>
</reference>
<dbReference type="STRING" id="1631249.BQ8794_130030"/>
<dbReference type="CDD" id="cd05006">
    <property type="entry name" value="SIS_GmhA"/>
    <property type="match status" value="1"/>
</dbReference>
<name>A0A1R3V0X4_9HYPH</name>
<dbReference type="Pfam" id="PF13580">
    <property type="entry name" value="SIS_2"/>
    <property type="match status" value="1"/>
</dbReference>
<organism evidence="2 3">
    <name type="scientific">Mesorhizobium prunaredense</name>
    <dbReference type="NCBI Taxonomy" id="1631249"/>
    <lineage>
        <taxon>Bacteria</taxon>
        <taxon>Pseudomonadati</taxon>
        <taxon>Pseudomonadota</taxon>
        <taxon>Alphaproteobacteria</taxon>
        <taxon>Hyphomicrobiales</taxon>
        <taxon>Phyllobacteriaceae</taxon>
        <taxon>Mesorhizobium</taxon>
    </lineage>
</organism>
<feature type="domain" description="SIS" evidence="1">
    <location>
        <begin position="43"/>
        <end position="202"/>
    </location>
</feature>